<gene>
    <name evidence="2" type="ORF">BO78DRAFT_232381</name>
</gene>
<proteinExistence type="predicted"/>
<dbReference type="EMBL" id="KZ826403">
    <property type="protein sequence ID" value="PYI01975.1"/>
    <property type="molecule type" value="Genomic_DNA"/>
</dbReference>
<organism evidence="2 3">
    <name type="scientific">Aspergillus sclerotiicarbonarius (strain CBS 121057 / IBT 28362)</name>
    <dbReference type="NCBI Taxonomy" id="1448318"/>
    <lineage>
        <taxon>Eukaryota</taxon>
        <taxon>Fungi</taxon>
        <taxon>Dikarya</taxon>
        <taxon>Ascomycota</taxon>
        <taxon>Pezizomycotina</taxon>
        <taxon>Eurotiomycetes</taxon>
        <taxon>Eurotiomycetidae</taxon>
        <taxon>Eurotiales</taxon>
        <taxon>Aspergillaceae</taxon>
        <taxon>Aspergillus</taxon>
        <taxon>Aspergillus subgen. Circumdati</taxon>
    </lineage>
</organism>
<sequence>MLSGRPFPSKPGFAVGIGPSHAFAACYSYRGRVQRKISYMFPIDPIVRSILPGGLRCSVQMPRAIAPAFQRRQRQATLPRHKLANPRRVDCPSVSAGVAPIAKPIRPPALACVRPKVWGVPGVCSRSIVVSPYRIRRVLGTDPYNRMYCRGHACKEEKKKGKKEKKKTERGTWDVN</sequence>
<evidence type="ECO:0000313" key="3">
    <source>
        <dbReference type="Proteomes" id="UP000248423"/>
    </source>
</evidence>
<keyword evidence="3" id="KW-1185">Reference proteome</keyword>
<evidence type="ECO:0000256" key="1">
    <source>
        <dbReference type="SAM" id="MobiDB-lite"/>
    </source>
</evidence>
<dbReference type="AlphaFoldDB" id="A0A319E123"/>
<feature type="compositionally biased region" description="Basic and acidic residues" evidence="1">
    <location>
        <begin position="166"/>
        <end position="176"/>
    </location>
</feature>
<protein>
    <submittedName>
        <fullName evidence="2">Uncharacterized protein</fullName>
    </submittedName>
</protein>
<name>A0A319E123_ASPSB</name>
<accession>A0A319E123</accession>
<dbReference type="VEuPathDB" id="FungiDB:BO78DRAFT_232381"/>
<reference evidence="2 3" key="1">
    <citation type="submission" date="2018-02" db="EMBL/GenBank/DDBJ databases">
        <title>The genomes of Aspergillus section Nigri reveals drivers in fungal speciation.</title>
        <authorList>
            <consortium name="DOE Joint Genome Institute"/>
            <person name="Vesth T.C."/>
            <person name="Nybo J."/>
            <person name="Theobald S."/>
            <person name="Brandl J."/>
            <person name="Frisvad J.C."/>
            <person name="Nielsen K.F."/>
            <person name="Lyhne E.K."/>
            <person name="Kogle M.E."/>
            <person name="Kuo A."/>
            <person name="Riley R."/>
            <person name="Clum A."/>
            <person name="Nolan M."/>
            <person name="Lipzen A."/>
            <person name="Salamov A."/>
            <person name="Henrissat B."/>
            <person name="Wiebenga A."/>
            <person name="De vries R.P."/>
            <person name="Grigoriev I.V."/>
            <person name="Mortensen U.H."/>
            <person name="Andersen M.R."/>
            <person name="Baker S.E."/>
        </authorList>
    </citation>
    <scope>NUCLEOTIDE SEQUENCE [LARGE SCALE GENOMIC DNA]</scope>
    <source>
        <strain evidence="2 3">CBS 121057</strain>
    </source>
</reference>
<feature type="region of interest" description="Disordered" evidence="1">
    <location>
        <begin position="155"/>
        <end position="176"/>
    </location>
</feature>
<dbReference type="Proteomes" id="UP000248423">
    <property type="component" value="Unassembled WGS sequence"/>
</dbReference>
<evidence type="ECO:0000313" key="2">
    <source>
        <dbReference type="EMBL" id="PYI01975.1"/>
    </source>
</evidence>
<dbReference type="PROSITE" id="PS51257">
    <property type="entry name" value="PROKAR_LIPOPROTEIN"/>
    <property type="match status" value="1"/>
</dbReference>